<evidence type="ECO:0008006" key="15">
    <source>
        <dbReference type="Google" id="ProtNLM"/>
    </source>
</evidence>
<evidence type="ECO:0000313" key="13">
    <source>
        <dbReference type="EMBL" id="GKV12639.1"/>
    </source>
</evidence>
<dbReference type="InterPro" id="IPR002182">
    <property type="entry name" value="NB-ARC"/>
</dbReference>
<reference evidence="13 14" key="1">
    <citation type="journal article" date="2021" name="Commun. Biol.">
        <title>The genome of Shorea leprosula (Dipterocarpaceae) highlights the ecological relevance of drought in aseasonal tropical rainforests.</title>
        <authorList>
            <person name="Ng K.K.S."/>
            <person name="Kobayashi M.J."/>
            <person name="Fawcett J.A."/>
            <person name="Hatakeyama M."/>
            <person name="Paape T."/>
            <person name="Ng C.H."/>
            <person name="Ang C.C."/>
            <person name="Tnah L.H."/>
            <person name="Lee C.T."/>
            <person name="Nishiyama T."/>
            <person name="Sese J."/>
            <person name="O'Brien M.J."/>
            <person name="Copetti D."/>
            <person name="Mohd Noor M.I."/>
            <person name="Ong R.C."/>
            <person name="Putra M."/>
            <person name="Sireger I.Z."/>
            <person name="Indrioko S."/>
            <person name="Kosugi Y."/>
            <person name="Izuno A."/>
            <person name="Isagi Y."/>
            <person name="Lee S.L."/>
            <person name="Shimizu K.K."/>
        </authorList>
    </citation>
    <scope>NUCLEOTIDE SEQUENCE [LARGE SCALE GENOMIC DNA]</scope>
    <source>
        <strain evidence="13">214</strain>
    </source>
</reference>
<dbReference type="Gene3D" id="1.10.10.10">
    <property type="entry name" value="Winged helix-like DNA-binding domain superfamily/Winged helix DNA-binding domain"/>
    <property type="match status" value="1"/>
</dbReference>
<evidence type="ECO:0000259" key="9">
    <source>
        <dbReference type="Pfam" id="PF18052"/>
    </source>
</evidence>
<dbReference type="GO" id="GO:0006952">
    <property type="term" value="P:defense response"/>
    <property type="evidence" value="ECO:0007669"/>
    <property type="project" value="UniProtKB-KW"/>
</dbReference>
<dbReference type="InterPro" id="IPR036388">
    <property type="entry name" value="WH-like_DNA-bd_sf"/>
</dbReference>
<evidence type="ECO:0000256" key="5">
    <source>
        <dbReference type="ARBA" id="ARBA00022840"/>
    </source>
</evidence>
<keyword evidence="14" id="KW-1185">Reference proteome</keyword>
<dbReference type="Pfam" id="PF25019">
    <property type="entry name" value="LRR_R13L1-DRL21"/>
    <property type="match status" value="1"/>
</dbReference>
<dbReference type="GO" id="GO:0051707">
    <property type="term" value="P:response to other organism"/>
    <property type="evidence" value="ECO:0007669"/>
    <property type="project" value="UniProtKB-ARBA"/>
</dbReference>
<evidence type="ECO:0000256" key="2">
    <source>
        <dbReference type="ARBA" id="ARBA00022737"/>
    </source>
</evidence>
<dbReference type="SUPFAM" id="SSF52540">
    <property type="entry name" value="P-loop containing nucleoside triphosphate hydrolases"/>
    <property type="match status" value="2"/>
</dbReference>
<organism evidence="13 14">
    <name type="scientific">Rubroshorea leprosula</name>
    <dbReference type="NCBI Taxonomy" id="152421"/>
    <lineage>
        <taxon>Eukaryota</taxon>
        <taxon>Viridiplantae</taxon>
        <taxon>Streptophyta</taxon>
        <taxon>Embryophyta</taxon>
        <taxon>Tracheophyta</taxon>
        <taxon>Spermatophyta</taxon>
        <taxon>Magnoliopsida</taxon>
        <taxon>eudicotyledons</taxon>
        <taxon>Gunneridae</taxon>
        <taxon>Pentapetalae</taxon>
        <taxon>rosids</taxon>
        <taxon>malvids</taxon>
        <taxon>Malvales</taxon>
        <taxon>Dipterocarpaceae</taxon>
        <taxon>Rubroshorea</taxon>
    </lineage>
</organism>
<feature type="domain" description="NB-ARC" evidence="8">
    <location>
        <begin position="363"/>
        <end position="443"/>
    </location>
</feature>
<feature type="compositionally biased region" description="Polar residues" evidence="6">
    <location>
        <begin position="268"/>
        <end position="315"/>
    </location>
</feature>
<sequence>MEALTSSFADVMVSTLFNFISDRLSASELIGFARKEQFLFQLKMWKDLLPKINAMLQDAQQNHTASRALKLWLSDLRDLAYDAEDIIDEIETEALHRKILRNAQFGTPSKVRLLLLPCCAGLNSSGIKFSGRLGSEIEAITARFQQILMQKNILNLVERGGQGRLKTKVERLPSTSLVDEARIFGREQDKQVILERLMDGNTGVISIIGMGGVGKTALAQSVYNDDKIENSFELRVWVCVSTEFDSIRVTRTVLQGVTLASLPQVVTSESLPQGDTSESLPQGDTSESLPQGDTSESLPQGDTSESLPQGDTSESLLRGVTSESLPRGDTSESLPRGVTSESLPRGVTSESLPRGVTPESLPRVKLKEMLSGKKFLIVLDDVWNENYEQWEVLRTPFMAGAPGSKVLVTTRNERVASIMTTYPVYHLPVLSNDACFLLFVTHALGASNFDEHPNLKEIGEEIVRKCKGLPLAAKTLGGLLRGKVSYHEWEDLLRSKMWDIPEERSGILPALMLSYHYLPSQLKRCFAYCAMFPKDYEFDKNDLVLLWMAEGLIRQAKGEKQMQVVAQSVAGEICLNFEDTIEDKPHAFIAKLRHLSFTRHQYEISKRFEALDLVQCLRTFIALPMDTSSRAAHYYISNDVLQELLAKFRCLRVLCLSGYCIDEIPYSIGDLKHLRYLNLSHSTIKQLPESVGNLFNLQTLLLRGCRKLTELPQVEMPLQIANLKNLQALSKFCVGKDSRFGNIRELKDLLHLKGELSITGLENVVNVRDARDANLMHKHGIDGLCLKWSSEFLDHRKEEGEMLVLDMLKPNKNLKELTISFYGGKRFPSWLGDPSFTNIVHMSLNDCSKSMSLPSLGRLPSLKKLFLQGMNGVKKVGLEFCGDGLPSTQRFPSLEILWFQNMLKWERWSSTHEGAEDLADEFPSLQELMIKNCPKLTGDLPRRLPSLVKLIISHCPKLEGSLVSLPSLCELNIEDCNKEQLKNIVHLTSLTTLRIRSIRDLACLPQEMLQSLGALQTLNVSNCTELTSLWQKGTGMKNIVSLEHLKIKGCSKFVSLIKNEQGLPNGLDDIELINHGNLEKLTLKSLHIESCPKLVSFPETGCLSTLRHLKLKDCAALKNLPDWKIMLNCRTSDCLLEDLEIEKCPLLTYLPRVNMLTSLQRLKIRGCRDLQSLPEGIMQNNNSTHMWDLKRLEIDDCPSLVCFPEGILPFSLKTLKICDCSKLEPLSERLLHNNASLEYIYIRNYTTLRKTGLSPTLKTLEIYSCANLKSLPERMQNLASLQCLTVCDCPCLVSFPKGGLSPQLLVLEVWDCMNLKEPMSEWNLHSLASLKELIIVGAPDTASFPDEKCLLPTTLTSIVISRLNSLESLSTELQNLTSLEELEVSDCPKLQELPREGMPAKLGKLCIRNCQLLQQRLKKKGAYWPLIARIPCIEIIDGIYSCFLLCLDKLLLDYLILVEAGGDGFKEEENHRSPYLLSELRRDNLSSFLPQNTLQFSTSHLRSVVVVGIFLCGVLFVVVGMQVWRKFGGKIQCTFGSLNWRTTFREWSGVGIQALAASSLSLRIYNF</sequence>
<dbReference type="GO" id="GO:0043531">
    <property type="term" value="F:ADP binding"/>
    <property type="evidence" value="ECO:0007669"/>
    <property type="project" value="InterPro"/>
</dbReference>
<dbReference type="PANTHER" id="PTHR36766:SF51">
    <property type="entry name" value="DISEASE RESISTANCE RPP13-LIKE PROTEIN 1"/>
    <property type="match status" value="1"/>
</dbReference>
<evidence type="ECO:0000259" key="11">
    <source>
        <dbReference type="Pfam" id="PF23559"/>
    </source>
</evidence>
<dbReference type="Gene3D" id="3.80.10.10">
    <property type="entry name" value="Ribonuclease Inhibitor"/>
    <property type="match status" value="4"/>
</dbReference>
<dbReference type="InterPro" id="IPR042197">
    <property type="entry name" value="Apaf_helical"/>
</dbReference>
<feature type="domain" description="NB-ARC" evidence="8">
    <location>
        <begin position="187"/>
        <end position="259"/>
    </location>
</feature>
<keyword evidence="7" id="KW-0812">Transmembrane</keyword>
<accession>A0AAV5JDE4</accession>
<protein>
    <recommendedName>
        <fullName evidence="15">Disease resistance RPP13-like protein 1</fullName>
    </recommendedName>
</protein>
<keyword evidence="7" id="KW-1133">Transmembrane helix</keyword>
<dbReference type="Pfam" id="PF23559">
    <property type="entry name" value="WHD_DRP"/>
    <property type="match status" value="1"/>
</dbReference>
<keyword evidence="7" id="KW-0472">Membrane</keyword>
<evidence type="ECO:0000256" key="7">
    <source>
        <dbReference type="SAM" id="Phobius"/>
    </source>
</evidence>
<keyword evidence="4" id="KW-0611">Plant defense</keyword>
<dbReference type="InterPro" id="IPR056789">
    <property type="entry name" value="LRR_R13L1-DRL21"/>
</dbReference>
<evidence type="ECO:0000259" key="10">
    <source>
        <dbReference type="Pfam" id="PF23247"/>
    </source>
</evidence>
<feature type="transmembrane region" description="Helical" evidence="7">
    <location>
        <begin position="1504"/>
        <end position="1524"/>
    </location>
</feature>
<name>A0AAV5JDE4_9ROSI</name>
<evidence type="ECO:0000256" key="1">
    <source>
        <dbReference type="ARBA" id="ARBA00022614"/>
    </source>
</evidence>
<dbReference type="InterPro" id="IPR057135">
    <property type="entry name" value="At4g27190-like_LRR"/>
</dbReference>
<dbReference type="GO" id="GO:0005524">
    <property type="term" value="F:ATP binding"/>
    <property type="evidence" value="ECO:0007669"/>
    <property type="project" value="UniProtKB-KW"/>
</dbReference>
<dbReference type="Pfam" id="PF23247">
    <property type="entry name" value="LRR_RPS2"/>
    <property type="match status" value="1"/>
</dbReference>
<dbReference type="InterPro" id="IPR032675">
    <property type="entry name" value="LRR_dom_sf"/>
</dbReference>
<dbReference type="EMBL" id="BPVZ01000037">
    <property type="protein sequence ID" value="GKV12639.1"/>
    <property type="molecule type" value="Genomic_DNA"/>
</dbReference>
<dbReference type="Pfam" id="PF18052">
    <property type="entry name" value="Rx_N"/>
    <property type="match status" value="1"/>
</dbReference>
<dbReference type="Proteomes" id="UP001054252">
    <property type="component" value="Unassembled WGS sequence"/>
</dbReference>
<dbReference type="Gene3D" id="1.10.8.430">
    <property type="entry name" value="Helical domain of apoptotic protease-activating factors"/>
    <property type="match status" value="1"/>
</dbReference>
<evidence type="ECO:0000259" key="8">
    <source>
        <dbReference type="Pfam" id="PF00931"/>
    </source>
</evidence>
<proteinExistence type="predicted"/>
<dbReference type="Pfam" id="PF00931">
    <property type="entry name" value="NB-ARC"/>
    <property type="match status" value="2"/>
</dbReference>
<evidence type="ECO:0000256" key="6">
    <source>
        <dbReference type="SAM" id="MobiDB-lite"/>
    </source>
</evidence>
<evidence type="ECO:0000256" key="4">
    <source>
        <dbReference type="ARBA" id="ARBA00022821"/>
    </source>
</evidence>
<feature type="region of interest" description="Disordered" evidence="6">
    <location>
        <begin position="268"/>
        <end position="358"/>
    </location>
</feature>
<dbReference type="InterPro" id="IPR041118">
    <property type="entry name" value="Rx_N"/>
</dbReference>
<dbReference type="PANTHER" id="PTHR36766">
    <property type="entry name" value="PLANT BROAD-SPECTRUM MILDEW RESISTANCE PROTEIN RPW8"/>
    <property type="match status" value="1"/>
</dbReference>
<feature type="domain" description="Disease resistance N-terminal" evidence="9">
    <location>
        <begin position="28"/>
        <end position="104"/>
    </location>
</feature>
<feature type="domain" description="Disease resistance protein At4g27190-like leucine-rich repeats" evidence="10">
    <location>
        <begin position="920"/>
        <end position="1050"/>
    </location>
</feature>
<keyword evidence="1" id="KW-0433">Leucine-rich repeat</keyword>
<dbReference type="InterPro" id="IPR058922">
    <property type="entry name" value="WHD_DRP"/>
</dbReference>
<dbReference type="PRINTS" id="PR00364">
    <property type="entry name" value="DISEASERSIST"/>
</dbReference>
<dbReference type="Gene3D" id="3.40.50.300">
    <property type="entry name" value="P-loop containing nucleotide triphosphate hydrolases"/>
    <property type="match status" value="2"/>
</dbReference>
<gene>
    <name evidence="13" type="ORF">SLEP1_g23761</name>
</gene>
<evidence type="ECO:0000256" key="3">
    <source>
        <dbReference type="ARBA" id="ARBA00022741"/>
    </source>
</evidence>
<dbReference type="InterPro" id="IPR027417">
    <property type="entry name" value="P-loop_NTPase"/>
</dbReference>
<keyword evidence="3" id="KW-0547">Nucleotide-binding</keyword>
<feature type="domain" description="R13L1/DRL21-like LRR repeat region" evidence="12">
    <location>
        <begin position="743"/>
        <end position="870"/>
    </location>
</feature>
<keyword evidence="2" id="KW-0677">Repeat</keyword>
<keyword evidence="5" id="KW-0067">ATP-binding</keyword>
<comment type="caution">
    <text evidence="13">The sequence shown here is derived from an EMBL/GenBank/DDBJ whole genome shotgun (WGS) entry which is preliminary data.</text>
</comment>
<feature type="domain" description="Disease resistance protein winged helix" evidence="11">
    <location>
        <begin position="531"/>
        <end position="571"/>
    </location>
</feature>
<evidence type="ECO:0000259" key="12">
    <source>
        <dbReference type="Pfam" id="PF25019"/>
    </source>
</evidence>
<dbReference type="Gene3D" id="1.20.5.4130">
    <property type="match status" value="1"/>
</dbReference>
<evidence type="ECO:0000313" key="14">
    <source>
        <dbReference type="Proteomes" id="UP001054252"/>
    </source>
</evidence>
<dbReference type="SUPFAM" id="SSF52058">
    <property type="entry name" value="L domain-like"/>
    <property type="match status" value="2"/>
</dbReference>